<name>A0AAD7HFV6_9AGAR</name>
<evidence type="ECO:0000313" key="2">
    <source>
        <dbReference type="Proteomes" id="UP001215280"/>
    </source>
</evidence>
<sequence length="160" mass="18160">MPTDFCRQSVVEAGISFSGDRLMEDGSYGFAMISSDIALVRDLLASNSDGEICSGYHVQEWWCMNGNTAIISRLFPTARLLWEQCASSICWPTHSWHSYPRRRASRHFTIGLRAHKIFEELILEKDVLAKAISSLNTVRKKGRAPNVHIIQLQEDDCEEN</sequence>
<accession>A0AAD7HFV6</accession>
<organism evidence="1 2">
    <name type="scientific">Mycena maculata</name>
    <dbReference type="NCBI Taxonomy" id="230809"/>
    <lineage>
        <taxon>Eukaryota</taxon>
        <taxon>Fungi</taxon>
        <taxon>Dikarya</taxon>
        <taxon>Basidiomycota</taxon>
        <taxon>Agaricomycotina</taxon>
        <taxon>Agaricomycetes</taxon>
        <taxon>Agaricomycetidae</taxon>
        <taxon>Agaricales</taxon>
        <taxon>Marasmiineae</taxon>
        <taxon>Mycenaceae</taxon>
        <taxon>Mycena</taxon>
    </lineage>
</organism>
<dbReference type="Proteomes" id="UP001215280">
    <property type="component" value="Unassembled WGS sequence"/>
</dbReference>
<dbReference type="EMBL" id="JARJLG010000291">
    <property type="protein sequence ID" value="KAJ7719519.1"/>
    <property type="molecule type" value="Genomic_DNA"/>
</dbReference>
<comment type="caution">
    <text evidence="1">The sequence shown here is derived from an EMBL/GenBank/DDBJ whole genome shotgun (WGS) entry which is preliminary data.</text>
</comment>
<gene>
    <name evidence="1" type="ORF">DFH07DRAFT_784620</name>
</gene>
<proteinExistence type="predicted"/>
<protein>
    <submittedName>
        <fullName evidence="1">Uncharacterized protein</fullName>
    </submittedName>
</protein>
<reference evidence="1" key="1">
    <citation type="submission" date="2023-03" db="EMBL/GenBank/DDBJ databases">
        <title>Massive genome expansion in bonnet fungi (Mycena s.s.) driven by repeated elements and novel gene families across ecological guilds.</title>
        <authorList>
            <consortium name="Lawrence Berkeley National Laboratory"/>
            <person name="Harder C.B."/>
            <person name="Miyauchi S."/>
            <person name="Viragh M."/>
            <person name="Kuo A."/>
            <person name="Thoen E."/>
            <person name="Andreopoulos B."/>
            <person name="Lu D."/>
            <person name="Skrede I."/>
            <person name="Drula E."/>
            <person name="Henrissat B."/>
            <person name="Morin E."/>
            <person name="Kohler A."/>
            <person name="Barry K."/>
            <person name="LaButti K."/>
            <person name="Morin E."/>
            <person name="Salamov A."/>
            <person name="Lipzen A."/>
            <person name="Mereny Z."/>
            <person name="Hegedus B."/>
            <person name="Baldrian P."/>
            <person name="Stursova M."/>
            <person name="Weitz H."/>
            <person name="Taylor A."/>
            <person name="Grigoriev I.V."/>
            <person name="Nagy L.G."/>
            <person name="Martin F."/>
            <person name="Kauserud H."/>
        </authorList>
    </citation>
    <scope>NUCLEOTIDE SEQUENCE</scope>
    <source>
        <strain evidence="1">CBHHK188m</strain>
    </source>
</reference>
<dbReference type="AlphaFoldDB" id="A0AAD7HFV6"/>
<keyword evidence="2" id="KW-1185">Reference proteome</keyword>
<evidence type="ECO:0000313" key="1">
    <source>
        <dbReference type="EMBL" id="KAJ7719519.1"/>
    </source>
</evidence>